<dbReference type="EMBL" id="BSDZ01000005">
    <property type="protein sequence ID" value="GLI60219.1"/>
    <property type="molecule type" value="Genomic_DNA"/>
</dbReference>
<feature type="region of interest" description="Disordered" evidence="1">
    <location>
        <begin position="315"/>
        <end position="349"/>
    </location>
</feature>
<feature type="compositionally biased region" description="Low complexity" evidence="1">
    <location>
        <begin position="97"/>
        <end position="117"/>
    </location>
</feature>
<evidence type="ECO:0000313" key="3">
    <source>
        <dbReference type="Proteomes" id="UP001165090"/>
    </source>
</evidence>
<feature type="region of interest" description="Disordered" evidence="1">
    <location>
        <begin position="369"/>
        <end position="646"/>
    </location>
</feature>
<feature type="region of interest" description="Disordered" evidence="1">
    <location>
        <begin position="132"/>
        <end position="191"/>
    </location>
</feature>
<feature type="compositionally biased region" description="Basic and acidic residues" evidence="1">
    <location>
        <begin position="569"/>
        <end position="592"/>
    </location>
</feature>
<proteinExistence type="predicted"/>
<feature type="compositionally biased region" description="Basic and acidic residues" evidence="1">
    <location>
        <begin position="545"/>
        <end position="558"/>
    </location>
</feature>
<name>A0ABQ5RSC1_9CHLO</name>
<feature type="compositionally biased region" description="Low complexity" evidence="1">
    <location>
        <begin position="530"/>
        <end position="544"/>
    </location>
</feature>
<protein>
    <submittedName>
        <fullName evidence="2">Uncharacterized protein</fullName>
    </submittedName>
</protein>
<feature type="compositionally biased region" description="Polar residues" evidence="1">
    <location>
        <begin position="373"/>
        <end position="383"/>
    </location>
</feature>
<dbReference type="Proteomes" id="UP001165090">
    <property type="component" value="Unassembled WGS sequence"/>
</dbReference>
<feature type="compositionally biased region" description="Basic and acidic residues" evidence="1">
    <location>
        <begin position="411"/>
        <end position="422"/>
    </location>
</feature>
<feature type="compositionally biased region" description="Low complexity" evidence="1">
    <location>
        <begin position="384"/>
        <end position="403"/>
    </location>
</feature>
<feature type="compositionally biased region" description="Polar residues" evidence="1">
    <location>
        <begin position="622"/>
        <end position="646"/>
    </location>
</feature>
<feature type="compositionally biased region" description="Low complexity" evidence="1">
    <location>
        <begin position="599"/>
        <end position="612"/>
    </location>
</feature>
<accession>A0ABQ5RSC1</accession>
<evidence type="ECO:0000256" key="1">
    <source>
        <dbReference type="SAM" id="MobiDB-lite"/>
    </source>
</evidence>
<feature type="compositionally biased region" description="Low complexity" evidence="1">
    <location>
        <begin position="27"/>
        <end position="63"/>
    </location>
</feature>
<feature type="non-terminal residue" evidence="2">
    <location>
        <position position="697"/>
    </location>
</feature>
<comment type="caution">
    <text evidence="2">The sequence shown here is derived from an EMBL/GenBank/DDBJ whole genome shotgun (WGS) entry which is preliminary data.</text>
</comment>
<evidence type="ECO:0000313" key="2">
    <source>
        <dbReference type="EMBL" id="GLI60219.1"/>
    </source>
</evidence>
<feature type="compositionally biased region" description="Acidic residues" evidence="1">
    <location>
        <begin position="435"/>
        <end position="455"/>
    </location>
</feature>
<feature type="region of interest" description="Disordered" evidence="1">
    <location>
        <begin position="25"/>
        <end position="117"/>
    </location>
</feature>
<organism evidence="2 3">
    <name type="scientific">Volvox africanus</name>
    <dbReference type="NCBI Taxonomy" id="51714"/>
    <lineage>
        <taxon>Eukaryota</taxon>
        <taxon>Viridiplantae</taxon>
        <taxon>Chlorophyta</taxon>
        <taxon>core chlorophytes</taxon>
        <taxon>Chlorophyceae</taxon>
        <taxon>CS clade</taxon>
        <taxon>Chlamydomonadales</taxon>
        <taxon>Volvocaceae</taxon>
        <taxon>Volvox</taxon>
    </lineage>
</organism>
<keyword evidence="3" id="KW-1185">Reference proteome</keyword>
<gene>
    <name evidence="2" type="ORF">VaNZ11_002302</name>
</gene>
<reference evidence="2 3" key="1">
    <citation type="journal article" date="2023" name="IScience">
        <title>Expanded male sex-determining region conserved during the evolution of homothallism in the green alga Volvox.</title>
        <authorList>
            <person name="Yamamoto K."/>
            <person name="Matsuzaki R."/>
            <person name="Mahakham W."/>
            <person name="Heman W."/>
            <person name="Sekimoto H."/>
            <person name="Kawachi M."/>
            <person name="Minakuchi Y."/>
            <person name="Toyoda A."/>
            <person name="Nozaki H."/>
        </authorList>
    </citation>
    <scope>NUCLEOTIDE SEQUENCE [LARGE SCALE GENOMIC DNA]</scope>
    <source>
        <strain evidence="2 3">NIES-4468</strain>
    </source>
</reference>
<sequence>MSQANGEAPVKSGLFGWLKSLVRKDPAPATGGTVAGTTTTSTPTASAATTALTTAAAPVTPTTQRGNSRKRIAAEDALQATFPPVAASRPDSPAVYPLQQLVPSPSPSQSQPQSQSQAINLLRAQTWISDGQCTQPAAGAGPGIRSSAAGSPRLDAVEDCQGDLGRWPDSPRQERPGRVQPAARNATLLSAPLDSPRTRVYDTMYEKTRPSGGHTAVEMLDPRSIQQSFVKARMANGPGAVPTGTVLPATPRNLADRSQQVPFPHSADDLRNGVDPAIAAAAATTGRPTFRATVPWPGGDSGGGGYDSARTAAADGVAGGGGSWAPSLRPTVPTAAAAAGPSRSRLSGTFPATVNGYGSGVQERAFGGIPAVTSESATGGPQRTTTTTTKSSSTNHSSKSTTNGPDGTIETTRKSSVKEQSSRKVMHQVSKPGEDLDDDDGDDEGDDDGDLEDLGQGEGGGRLSSAVRGRQTAAAAATVTDEWPEPPPGARLNGIGNCREQKDVISLSRHRQEQSEETTLQRGAGGGGAAATAAGAGPEIITTTTRRESRREEQEEFQKVVSSSSRGLVVEERRQAYEEEKREMEERREVRTRAPAPPGSAAATAAAASTRSPESELGSRHSFYSTTRTSMHVKTSSKVTLSTQRTAMDDPTDLMAAVAAASQSRAFMGEDSAYGIGHGDEPATGGSIALAALSGRG</sequence>